<dbReference type="GO" id="GO:0003677">
    <property type="term" value="F:DNA binding"/>
    <property type="evidence" value="ECO:0007669"/>
    <property type="project" value="InterPro"/>
</dbReference>
<dbReference type="AlphaFoldDB" id="A0AAV5A6S3"/>
<evidence type="ECO:0000313" key="7">
    <source>
        <dbReference type="EMBL" id="GJJ09367.1"/>
    </source>
</evidence>
<comment type="subcellular location">
    <subcellularLocation>
        <location evidence="1">Nucleus</location>
        <location evidence="1">Nucleolus</location>
    </subcellularLocation>
</comment>
<organism evidence="7 8">
    <name type="scientific">Clathrus columnatus</name>
    <dbReference type="NCBI Taxonomy" id="1419009"/>
    <lineage>
        <taxon>Eukaryota</taxon>
        <taxon>Fungi</taxon>
        <taxon>Dikarya</taxon>
        <taxon>Basidiomycota</taxon>
        <taxon>Agaricomycotina</taxon>
        <taxon>Agaricomycetes</taxon>
        <taxon>Phallomycetidae</taxon>
        <taxon>Phallales</taxon>
        <taxon>Clathraceae</taxon>
        <taxon>Clathrus</taxon>
    </lineage>
</organism>
<dbReference type="EMBL" id="BPWL01000004">
    <property type="protein sequence ID" value="GJJ09367.1"/>
    <property type="molecule type" value="Genomic_DNA"/>
</dbReference>
<keyword evidence="4" id="KW-0804">Transcription</keyword>
<evidence type="ECO:0008006" key="9">
    <source>
        <dbReference type="Google" id="ProtNLM"/>
    </source>
</evidence>
<sequence>MTDVHQSKKRKRDEHDSKCTLKLSDSSAGVGPVVVTFPPPELTDALKPVTFPAIEPARTTPFRFYIRESTIAENSNSNKGFEIENGIIVGETDTIDLYTGIRDQKTNKITLRNAPLHVLARDVKAVKSLDPLTTKNHEEWIAAKNALGETFGSKKTKQAIKTMERNKIDVSAMENVVGHIQGSIESGTLMLPTKEEAKVITNENRPIPPCNTDASSPDEVYVLSDIIPGVEYDSIIISRLLTASDEAKRSCLPYSRSQWINDHLESEFKPAKPNKKNLATREYRDKELLQKKMSSVPNEITEGLFERFTEKSRNETKHAMTNDSQTRLLTYMFALCLKLDNYATDPTVLASDLGLNPAIVTKHFKQLGCRVEALSTAERARRGLGPPSTNESKRCVLRIPLEFPKQPLHRRLDSKFPHQTKSGEPPSPTRENPAGVYPKSSPTPAKPQEIPGSKGAPSNPRAVFSNPFEFQDELNRLEASLDAVISAIEKEIKLGNSGQTSDLLDKFKQWKREITVMETTRGNRDASLITPDPDNANEGGLFTD</sequence>
<accession>A0AAV5A6S3</accession>
<dbReference type="GO" id="GO:0000428">
    <property type="term" value="C:DNA-directed RNA polymerase complex"/>
    <property type="evidence" value="ECO:0007669"/>
    <property type="project" value="UniProtKB-KW"/>
</dbReference>
<dbReference type="GO" id="GO:0005730">
    <property type="term" value="C:nucleolus"/>
    <property type="evidence" value="ECO:0007669"/>
    <property type="project" value="UniProtKB-SubCell"/>
</dbReference>
<evidence type="ECO:0000256" key="3">
    <source>
        <dbReference type="ARBA" id="ARBA00022478"/>
    </source>
</evidence>
<dbReference type="Proteomes" id="UP001050691">
    <property type="component" value="Unassembled WGS sequence"/>
</dbReference>
<evidence type="ECO:0000313" key="8">
    <source>
        <dbReference type="Proteomes" id="UP001050691"/>
    </source>
</evidence>
<keyword evidence="8" id="KW-1185">Reference proteome</keyword>
<comment type="similarity">
    <text evidence="2">Belongs to the eukaryotic RPA49/POLR1E RNA polymerase subunit family.</text>
</comment>
<evidence type="ECO:0000256" key="1">
    <source>
        <dbReference type="ARBA" id="ARBA00004604"/>
    </source>
</evidence>
<dbReference type="PANTHER" id="PTHR14440">
    <property type="entry name" value="DNA-DIRECTED RNA POLYMERASE I SUBUNIT RPA49"/>
    <property type="match status" value="1"/>
</dbReference>
<feature type="region of interest" description="Disordered" evidence="6">
    <location>
        <begin position="522"/>
        <end position="544"/>
    </location>
</feature>
<proteinExistence type="inferred from homology"/>
<evidence type="ECO:0000256" key="4">
    <source>
        <dbReference type="ARBA" id="ARBA00023163"/>
    </source>
</evidence>
<evidence type="ECO:0000256" key="6">
    <source>
        <dbReference type="SAM" id="MobiDB-lite"/>
    </source>
</evidence>
<feature type="region of interest" description="Disordered" evidence="6">
    <location>
        <begin position="1"/>
        <end position="26"/>
    </location>
</feature>
<reference evidence="7" key="1">
    <citation type="submission" date="2021-10" db="EMBL/GenBank/DDBJ databases">
        <title>De novo Genome Assembly of Clathrus columnatus (Basidiomycota, Fungi) Using Illumina and Nanopore Sequence Data.</title>
        <authorList>
            <person name="Ogiso-Tanaka E."/>
            <person name="Itagaki H."/>
            <person name="Hosoya T."/>
            <person name="Hosaka K."/>
        </authorList>
    </citation>
    <scope>NUCLEOTIDE SEQUENCE</scope>
    <source>
        <strain evidence="7">MO-923</strain>
    </source>
</reference>
<dbReference type="GO" id="GO:0006351">
    <property type="term" value="P:DNA-templated transcription"/>
    <property type="evidence" value="ECO:0007669"/>
    <property type="project" value="InterPro"/>
</dbReference>
<protein>
    <recommendedName>
        <fullName evidence="9">DNA-directed RNA polymerase I subunit RPA49</fullName>
    </recommendedName>
</protein>
<dbReference type="Pfam" id="PF06870">
    <property type="entry name" value="RNA_pol_I_A49"/>
    <property type="match status" value="1"/>
</dbReference>
<feature type="region of interest" description="Disordered" evidence="6">
    <location>
        <begin position="408"/>
        <end position="464"/>
    </location>
</feature>
<gene>
    <name evidence="7" type="ORF">Clacol_003589</name>
</gene>
<dbReference type="InterPro" id="IPR009668">
    <property type="entry name" value="RNA_pol-assoc_fac_A49-like"/>
</dbReference>
<evidence type="ECO:0000256" key="2">
    <source>
        <dbReference type="ARBA" id="ARBA00009430"/>
    </source>
</evidence>
<keyword evidence="3" id="KW-0240">DNA-directed RNA polymerase</keyword>
<keyword evidence="5" id="KW-0539">Nucleus</keyword>
<name>A0AAV5A6S3_9AGAM</name>
<comment type="caution">
    <text evidence="7">The sequence shown here is derived from an EMBL/GenBank/DDBJ whole genome shotgun (WGS) entry which is preliminary data.</text>
</comment>
<evidence type="ECO:0000256" key="5">
    <source>
        <dbReference type="ARBA" id="ARBA00023242"/>
    </source>
</evidence>